<name>A0A1Z1LZ47_9CAUD</name>
<dbReference type="KEGG" id="vg:65109840"/>
<protein>
    <submittedName>
        <fullName evidence="1">Uncharacterized protein</fullName>
    </submittedName>
</protein>
<dbReference type="Proteomes" id="UP000225074">
    <property type="component" value="Genome"/>
</dbReference>
<dbReference type="RefSeq" id="YP_010092277.1">
    <property type="nucleotide sequence ID" value="NC_055728.1"/>
</dbReference>
<keyword evidence="2" id="KW-1185">Reference proteome</keyword>
<dbReference type="EMBL" id="MF036692">
    <property type="protein sequence ID" value="ARW58099.1"/>
    <property type="molecule type" value="Genomic_DNA"/>
</dbReference>
<reference evidence="1 2" key="1">
    <citation type="submission" date="2017-05" db="EMBL/GenBank/DDBJ databases">
        <title>Environmental T4-family bacteriophages evolve to escape abortive infection via multiple routes in a bacterial host employing #altruistic suicide# through Type III toxin-antitoxin systems.</title>
        <authorList>
            <person name="Chen B."/>
            <person name="Akusobi C."/>
            <person name="Fang X."/>
            <person name="Salmond G.P.C."/>
        </authorList>
    </citation>
    <scope>NUCLEOTIDE SEQUENCE [LARGE SCALE GENOMIC DNA]</scope>
</reference>
<sequence>MAVAVHVKMENSDSYLMCFEDSWSLEEVRKDIVDTVMYNGPICDWKVEGSANAEEDRESQIDDIMEDLHSESWESTDE</sequence>
<evidence type="ECO:0000313" key="1">
    <source>
        <dbReference type="EMBL" id="ARW58099.1"/>
    </source>
</evidence>
<accession>A0A1Z1LZ47</accession>
<organism evidence="1 2">
    <name type="scientific">Serratia phage X20</name>
    <dbReference type="NCBI Taxonomy" id="2006942"/>
    <lineage>
        <taxon>Viruses</taxon>
        <taxon>Duplodnaviria</taxon>
        <taxon>Heunggongvirae</taxon>
        <taxon>Uroviricota</taxon>
        <taxon>Caudoviricetes</taxon>
        <taxon>Pantevenvirales</taxon>
        <taxon>Straboviridae</taxon>
        <taxon>Tevenvirinae</taxon>
        <taxon>Winklervirus</taxon>
        <taxon>Winklervirus xtwenty</taxon>
    </lineage>
</organism>
<evidence type="ECO:0000313" key="2">
    <source>
        <dbReference type="Proteomes" id="UP000225074"/>
    </source>
</evidence>
<dbReference type="GeneID" id="65109840"/>
<proteinExistence type="predicted"/>